<proteinExistence type="predicted"/>
<dbReference type="EMBL" id="JAWLOF010000008">
    <property type="protein sequence ID" value="MDV7023693.1"/>
    <property type="molecule type" value="Genomic_DNA"/>
</dbReference>
<dbReference type="GeneID" id="84666275"/>
<reference evidence="2 3" key="1">
    <citation type="submission" date="2018-10" db="EMBL/GenBank/DDBJ databases">
        <title>Transmission dynamics of multidrug resistant bacteria on intensive care unit surfaces.</title>
        <authorList>
            <person name="D'Souza A.W."/>
            <person name="Potter R.F."/>
            <person name="Wallace M."/>
            <person name="Shupe A."/>
            <person name="Patel S."/>
            <person name="Sun S."/>
            <person name="Gul D."/>
            <person name="Kwon J.H."/>
            <person name="Andleeb S."/>
            <person name="Burnham C.-A.D."/>
            <person name="Dantas G."/>
        </authorList>
    </citation>
    <scope>NUCLEOTIDE SEQUENCE [LARGE SCALE GENOMIC DNA]</scope>
    <source>
        <strain evidence="2 3">AS_373</strain>
    </source>
</reference>
<dbReference type="AlphaFoldDB" id="A0A427UVJ1"/>
<evidence type="ECO:0000313" key="3">
    <source>
        <dbReference type="Proteomes" id="UP000275331"/>
    </source>
</evidence>
<dbReference type="Proteomes" id="UP001187066">
    <property type="component" value="Unassembled WGS sequence"/>
</dbReference>
<protein>
    <submittedName>
        <fullName evidence="2">Tryptophan synthase subunit beta</fullName>
    </submittedName>
</protein>
<name>A0A427UVJ1_9ENTR</name>
<keyword evidence="4" id="KW-1185">Reference proteome</keyword>
<dbReference type="Proteomes" id="UP000275331">
    <property type="component" value="Unassembled WGS sequence"/>
</dbReference>
<comment type="caution">
    <text evidence="2">The sequence shown here is derived from an EMBL/GenBank/DDBJ whole genome shotgun (WGS) entry which is preliminary data.</text>
</comment>
<sequence length="113" mass="12849">MHYIERDATGRIVRVAVAPFVGMTEEQQHTTPEIVEWLKKQDARTATLLQLQRSDLEMVRVLEDLIEVLMSKGVISITDLPHAAQTKLMNRAQARRQLSGLEGLINDDDEQLI</sequence>
<dbReference type="RefSeq" id="WP_125294054.1">
    <property type="nucleotide sequence ID" value="NZ_CP100494.1"/>
</dbReference>
<reference evidence="1 4" key="2">
    <citation type="submission" date="2023-10" db="EMBL/GenBank/DDBJ databases">
        <authorList>
            <person name="Dale J."/>
        </authorList>
    </citation>
    <scope>NUCLEOTIDE SEQUENCE [LARGE SCALE GENOMIC DNA]</scope>
    <source>
        <strain evidence="1 4">2023EL-00970</strain>
    </source>
</reference>
<evidence type="ECO:0000313" key="2">
    <source>
        <dbReference type="EMBL" id="RSE24506.1"/>
    </source>
</evidence>
<dbReference type="OrthoDB" id="5703571at2"/>
<accession>A0A427UVJ1</accession>
<gene>
    <name evidence="2" type="ORF">EGT71_15125</name>
    <name evidence="1" type="ORF">R4P48_13540</name>
</gene>
<evidence type="ECO:0000313" key="4">
    <source>
        <dbReference type="Proteomes" id="UP001187066"/>
    </source>
</evidence>
<evidence type="ECO:0000313" key="1">
    <source>
        <dbReference type="EMBL" id="MDV7023693.1"/>
    </source>
</evidence>
<dbReference type="EMBL" id="RHXB01000010">
    <property type="protein sequence ID" value="RSE24506.1"/>
    <property type="molecule type" value="Genomic_DNA"/>
</dbReference>
<organism evidence="2 3">
    <name type="scientific">Atlantibacter subterraneus</name>
    <dbReference type="NCBI Taxonomy" id="255519"/>
    <lineage>
        <taxon>Bacteria</taxon>
        <taxon>Pseudomonadati</taxon>
        <taxon>Pseudomonadota</taxon>
        <taxon>Gammaproteobacteria</taxon>
        <taxon>Enterobacterales</taxon>
        <taxon>Enterobacteriaceae</taxon>
        <taxon>Atlantibacter</taxon>
    </lineage>
</organism>